<reference evidence="2" key="1">
    <citation type="submission" date="2017-09" db="EMBL/GenBank/DDBJ databases">
        <title>Complete Genome Sequence of ansamitocin-producing Bacterium Actinosynnema pretiosum X47.</title>
        <authorList>
            <person name="Cao G."/>
            <person name="Zong G."/>
            <person name="Zhong C."/>
            <person name="Fu J."/>
        </authorList>
    </citation>
    <scope>NUCLEOTIDE SEQUENCE [LARGE SCALE GENOMIC DNA]</scope>
    <source>
        <strain evidence="2">X47</strain>
    </source>
</reference>
<dbReference type="RefSeq" id="WP_096492611.1">
    <property type="nucleotide sequence ID" value="NZ_CP023445.1"/>
</dbReference>
<evidence type="ECO:0000313" key="2">
    <source>
        <dbReference type="EMBL" id="ATE53673.1"/>
    </source>
</evidence>
<protein>
    <submittedName>
        <fullName evidence="2">Uncharacterized protein</fullName>
    </submittedName>
</protein>
<feature type="signal peptide" evidence="1">
    <location>
        <begin position="1"/>
        <end position="21"/>
    </location>
</feature>
<dbReference type="EMBL" id="CP023445">
    <property type="protein sequence ID" value="ATE53673.1"/>
    <property type="molecule type" value="Genomic_DNA"/>
</dbReference>
<proteinExistence type="predicted"/>
<name>A0A290Z3Z2_9PSEU</name>
<feature type="chain" id="PRO_5038414877" evidence="1">
    <location>
        <begin position="22"/>
        <end position="86"/>
    </location>
</feature>
<sequence>MPRRTATLSAALALTAGALLAAAPAASAIPPAGPGESVTITYYSDATRTVEVGWWSYGSCGEPFDHGTHTRYSKVVKIRCGAPGPL</sequence>
<evidence type="ECO:0000313" key="3">
    <source>
        <dbReference type="Proteomes" id="UP000218505"/>
    </source>
</evidence>
<dbReference type="Proteomes" id="UP000218505">
    <property type="component" value="Chromosome"/>
</dbReference>
<dbReference type="KEGG" id="apre:CNX65_10535"/>
<gene>
    <name evidence="2" type="ORF">CNX65_10535</name>
</gene>
<accession>A0A290Z3Z2</accession>
<evidence type="ECO:0000256" key="1">
    <source>
        <dbReference type="SAM" id="SignalP"/>
    </source>
</evidence>
<keyword evidence="3" id="KW-1185">Reference proteome</keyword>
<keyword evidence="1" id="KW-0732">Signal</keyword>
<dbReference type="InterPro" id="IPR046256">
    <property type="entry name" value="DUF6289"/>
</dbReference>
<dbReference type="Pfam" id="PF19806">
    <property type="entry name" value="DUF6289"/>
    <property type="match status" value="1"/>
</dbReference>
<organism evidence="2 3">
    <name type="scientific">Actinosynnema pretiosum</name>
    <dbReference type="NCBI Taxonomy" id="42197"/>
    <lineage>
        <taxon>Bacteria</taxon>
        <taxon>Bacillati</taxon>
        <taxon>Actinomycetota</taxon>
        <taxon>Actinomycetes</taxon>
        <taxon>Pseudonocardiales</taxon>
        <taxon>Pseudonocardiaceae</taxon>
        <taxon>Actinosynnema</taxon>
    </lineage>
</organism>
<dbReference type="AlphaFoldDB" id="A0A290Z3Z2"/>